<dbReference type="PANTHER" id="PTHR43044">
    <property type="match status" value="1"/>
</dbReference>
<evidence type="ECO:0000256" key="7">
    <source>
        <dbReference type="SAM" id="Phobius"/>
    </source>
</evidence>
<keyword evidence="5 7" id="KW-1133">Transmembrane helix</keyword>
<evidence type="ECO:0000256" key="1">
    <source>
        <dbReference type="ARBA" id="ARBA00004651"/>
    </source>
</evidence>
<evidence type="ECO:0000256" key="2">
    <source>
        <dbReference type="ARBA" id="ARBA00008929"/>
    </source>
</evidence>
<dbReference type="GO" id="GO:0005886">
    <property type="term" value="C:plasma membrane"/>
    <property type="evidence" value="ECO:0007669"/>
    <property type="project" value="UniProtKB-SubCell"/>
</dbReference>
<protein>
    <recommendedName>
        <fullName evidence="9">Hydrogenase</fullName>
    </recommendedName>
</protein>
<comment type="similarity">
    <text evidence="2">Belongs to the NrfD family.</text>
</comment>
<evidence type="ECO:0008006" key="9">
    <source>
        <dbReference type="Google" id="ProtNLM"/>
    </source>
</evidence>
<dbReference type="AlphaFoldDB" id="A0A0F9AIF1"/>
<feature type="transmembrane region" description="Helical" evidence="7">
    <location>
        <begin position="64"/>
        <end position="88"/>
    </location>
</feature>
<feature type="transmembrane region" description="Helical" evidence="7">
    <location>
        <begin position="100"/>
        <end position="125"/>
    </location>
</feature>
<feature type="transmembrane region" description="Helical" evidence="7">
    <location>
        <begin position="327"/>
        <end position="345"/>
    </location>
</feature>
<feature type="non-terminal residue" evidence="8">
    <location>
        <position position="357"/>
    </location>
</feature>
<feature type="transmembrane region" description="Helical" evidence="7">
    <location>
        <begin position="286"/>
        <end position="307"/>
    </location>
</feature>
<feature type="transmembrane region" description="Helical" evidence="7">
    <location>
        <begin position="245"/>
        <end position="265"/>
    </location>
</feature>
<keyword evidence="6 7" id="KW-0472">Membrane</keyword>
<accession>A0A0F9AIF1</accession>
<feature type="transmembrane region" description="Helical" evidence="7">
    <location>
        <begin position="207"/>
        <end position="225"/>
    </location>
</feature>
<dbReference type="Pfam" id="PF03916">
    <property type="entry name" value="NrfD"/>
    <property type="match status" value="1"/>
</dbReference>
<comment type="subcellular location">
    <subcellularLocation>
        <location evidence="1">Cell membrane</location>
        <topology evidence="1">Multi-pass membrane protein</topology>
    </subcellularLocation>
</comment>
<evidence type="ECO:0000313" key="8">
    <source>
        <dbReference type="EMBL" id="KKK98075.1"/>
    </source>
</evidence>
<keyword evidence="3" id="KW-1003">Cell membrane</keyword>
<dbReference type="EMBL" id="LAZR01045773">
    <property type="protein sequence ID" value="KKK98075.1"/>
    <property type="molecule type" value="Genomic_DNA"/>
</dbReference>
<sequence length="357" mass="40765">MTQLTYDQIDQTILDSLNPPKKGYWGIVAVLLLGVLIGAASWVYQIFIGIGVGGQNNPVAWGTYLINFVFWVGIAHSGTLISAILHLFRAGWRNPIARAAETMTVFAVCIAGLFPFIHLGRVWLVHYMLPIPTQRLLWPNFMSPLMFDVIAISTYLIVSSLFWYTGLLPDLALVRDRSTGTRHKIFKFLSMGWTGAHEQWRHYSRGYLFFAALATPLVISVHSVVSWDFALGITPGWHTTIFAPYFVAGAIHSGLAMVMILMIPLRKIFNYQKIITQDVLENVAKTIVFTGLIVGFAYATEYFIAWYSQNIVEMESFRWRATGEYRWEFFIMVLFNTMFPMLFIFKKIRRTTPLLFG</sequence>
<name>A0A0F9AIF1_9ZZZZ</name>
<dbReference type="PANTHER" id="PTHR43044:SF2">
    <property type="entry name" value="POLYSULPHIDE REDUCTASE NRFD"/>
    <property type="match status" value="1"/>
</dbReference>
<feature type="transmembrane region" description="Helical" evidence="7">
    <location>
        <begin position="145"/>
        <end position="167"/>
    </location>
</feature>
<reference evidence="8" key="1">
    <citation type="journal article" date="2015" name="Nature">
        <title>Complex archaea that bridge the gap between prokaryotes and eukaryotes.</title>
        <authorList>
            <person name="Spang A."/>
            <person name="Saw J.H."/>
            <person name="Jorgensen S.L."/>
            <person name="Zaremba-Niedzwiedzka K."/>
            <person name="Martijn J."/>
            <person name="Lind A.E."/>
            <person name="van Eijk R."/>
            <person name="Schleper C."/>
            <person name="Guy L."/>
            <person name="Ettema T.J."/>
        </authorList>
    </citation>
    <scope>NUCLEOTIDE SEQUENCE</scope>
</reference>
<keyword evidence="4 7" id="KW-0812">Transmembrane</keyword>
<proteinExistence type="inferred from homology"/>
<gene>
    <name evidence="8" type="ORF">LCGC14_2646390</name>
</gene>
<evidence type="ECO:0000256" key="4">
    <source>
        <dbReference type="ARBA" id="ARBA00022692"/>
    </source>
</evidence>
<evidence type="ECO:0000256" key="5">
    <source>
        <dbReference type="ARBA" id="ARBA00022989"/>
    </source>
</evidence>
<evidence type="ECO:0000256" key="6">
    <source>
        <dbReference type="ARBA" id="ARBA00023136"/>
    </source>
</evidence>
<comment type="caution">
    <text evidence="8">The sequence shown here is derived from an EMBL/GenBank/DDBJ whole genome shotgun (WGS) entry which is preliminary data.</text>
</comment>
<organism evidence="8">
    <name type="scientific">marine sediment metagenome</name>
    <dbReference type="NCBI Taxonomy" id="412755"/>
    <lineage>
        <taxon>unclassified sequences</taxon>
        <taxon>metagenomes</taxon>
        <taxon>ecological metagenomes</taxon>
    </lineage>
</organism>
<feature type="transmembrane region" description="Helical" evidence="7">
    <location>
        <begin position="24"/>
        <end position="44"/>
    </location>
</feature>
<evidence type="ECO:0000256" key="3">
    <source>
        <dbReference type="ARBA" id="ARBA00022475"/>
    </source>
</evidence>
<dbReference type="InterPro" id="IPR005614">
    <property type="entry name" value="NrfD-like"/>
</dbReference>